<feature type="compositionally biased region" description="Low complexity" evidence="1">
    <location>
        <begin position="69"/>
        <end position="79"/>
    </location>
</feature>
<evidence type="ECO:0000256" key="1">
    <source>
        <dbReference type="SAM" id="MobiDB-lite"/>
    </source>
</evidence>
<sequence>MKCPFSCNNHPPLLEEQRIQHLRQLYKASSLPSHEDTLLHFQRTIPSASSVEALSRSDPVETVPSIHAQSSQSLDVDQSSLSQREVARTACVSNSAQLSRTSLPSHTTPPLDLSLGSTTLPLPCIHDLSVSVRASLRIGCYHSVLEEMTHPRCLASSTPAHQRHNFMFSFTDSERRSEIDDWIWNDSDVRKEPDDDDSAVGDEREPNRRRPRHSSDESREEREDNEIETEM</sequence>
<proteinExistence type="predicted"/>
<evidence type="ECO:0000313" key="2">
    <source>
        <dbReference type="EMBL" id="KAK2949692.1"/>
    </source>
</evidence>
<dbReference type="EMBL" id="JARBJD010000151">
    <property type="protein sequence ID" value="KAK2949692.1"/>
    <property type="molecule type" value="Genomic_DNA"/>
</dbReference>
<evidence type="ECO:0000313" key="3">
    <source>
        <dbReference type="Proteomes" id="UP001281761"/>
    </source>
</evidence>
<keyword evidence="3" id="KW-1185">Reference proteome</keyword>
<name>A0ABQ9XGC3_9EUKA</name>
<reference evidence="2 3" key="1">
    <citation type="journal article" date="2022" name="bioRxiv">
        <title>Genomics of Preaxostyla Flagellates Illuminates Evolutionary Transitions and the Path Towards Mitochondrial Loss.</title>
        <authorList>
            <person name="Novak L.V.F."/>
            <person name="Treitli S.C."/>
            <person name="Pyrih J."/>
            <person name="Halakuc P."/>
            <person name="Pipaliya S.V."/>
            <person name="Vacek V."/>
            <person name="Brzon O."/>
            <person name="Soukal P."/>
            <person name="Eme L."/>
            <person name="Dacks J.B."/>
            <person name="Karnkowska A."/>
            <person name="Elias M."/>
            <person name="Hampl V."/>
        </authorList>
    </citation>
    <scope>NUCLEOTIDE SEQUENCE [LARGE SCALE GENOMIC DNA]</scope>
    <source>
        <strain evidence="2">NAU3</strain>
        <tissue evidence="2">Gut</tissue>
    </source>
</reference>
<comment type="caution">
    <text evidence="2">The sequence shown here is derived from an EMBL/GenBank/DDBJ whole genome shotgun (WGS) entry which is preliminary data.</text>
</comment>
<feature type="region of interest" description="Disordered" evidence="1">
    <location>
        <begin position="50"/>
        <end position="79"/>
    </location>
</feature>
<dbReference type="Proteomes" id="UP001281761">
    <property type="component" value="Unassembled WGS sequence"/>
</dbReference>
<feature type="region of interest" description="Disordered" evidence="1">
    <location>
        <begin position="184"/>
        <end position="231"/>
    </location>
</feature>
<accession>A0ABQ9XGC3</accession>
<organism evidence="2 3">
    <name type="scientific">Blattamonas nauphoetae</name>
    <dbReference type="NCBI Taxonomy" id="2049346"/>
    <lineage>
        <taxon>Eukaryota</taxon>
        <taxon>Metamonada</taxon>
        <taxon>Preaxostyla</taxon>
        <taxon>Oxymonadida</taxon>
        <taxon>Blattamonas</taxon>
    </lineage>
</organism>
<feature type="compositionally biased region" description="Basic and acidic residues" evidence="1">
    <location>
        <begin position="201"/>
        <end position="222"/>
    </location>
</feature>
<gene>
    <name evidence="2" type="ORF">BLNAU_15363</name>
</gene>
<protein>
    <submittedName>
        <fullName evidence="2">Uncharacterized protein</fullName>
    </submittedName>
</protein>